<dbReference type="EC" id="2.1.2.3" evidence="6"/>
<evidence type="ECO:0000256" key="5">
    <source>
        <dbReference type="ARBA" id="ARBA00007667"/>
    </source>
</evidence>
<keyword evidence="12" id="KW-0378">Hydrolase</keyword>
<dbReference type="GO" id="GO:0006189">
    <property type="term" value="P:'de novo' IMP biosynthetic process"/>
    <property type="evidence" value="ECO:0007669"/>
    <property type="project" value="TreeGrafter"/>
</dbReference>
<evidence type="ECO:0000256" key="3">
    <source>
        <dbReference type="ARBA" id="ARBA00004844"/>
    </source>
</evidence>
<keyword evidence="11" id="KW-0658">Purine biosynthesis</keyword>
<evidence type="ECO:0000256" key="13">
    <source>
        <dbReference type="ARBA" id="ARBA00023268"/>
    </source>
</evidence>
<dbReference type="PANTHER" id="PTHR11692">
    <property type="entry name" value="BIFUNCTIONAL PURINE BIOSYNTHESIS PROTEIN PURH"/>
    <property type="match status" value="1"/>
</dbReference>
<reference evidence="19" key="1">
    <citation type="submission" date="2023-07" db="EMBL/GenBank/DDBJ databases">
        <authorList>
            <consortium name="CYATHOMIX"/>
        </authorList>
    </citation>
    <scope>NUCLEOTIDE SEQUENCE</scope>
    <source>
        <strain evidence="19">N/A</strain>
    </source>
</reference>
<dbReference type="InterPro" id="IPR036914">
    <property type="entry name" value="MGS-like_dom_sf"/>
</dbReference>
<dbReference type="InterPro" id="IPR011607">
    <property type="entry name" value="MGS-like_dom"/>
</dbReference>
<dbReference type="CDD" id="cd01421">
    <property type="entry name" value="IMPCH"/>
    <property type="match status" value="1"/>
</dbReference>
<gene>
    <name evidence="19" type="ORF">CYNAS_LOCUS14490</name>
</gene>
<organism evidence="19 20">
    <name type="scientific">Cylicocyclus nassatus</name>
    <name type="common">Nematode worm</name>
    <dbReference type="NCBI Taxonomy" id="53992"/>
    <lineage>
        <taxon>Eukaryota</taxon>
        <taxon>Metazoa</taxon>
        <taxon>Ecdysozoa</taxon>
        <taxon>Nematoda</taxon>
        <taxon>Chromadorea</taxon>
        <taxon>Rhabditida</taxon>
        <taxon>Rhabditina</taxon>
        <taxon>Rhabditomorpha</taxon>
        <taxon>Strongyloidea</taxon>
        <taxon>Strongylidae</taxon>
        <taxon>Cylicocyclus</taxon>
    </lineage>
</organism>
<comment type="catalytic activity">
    <reaction evidence="16">
        <text>(6R)-10-formyltetrahydrofolate + 5-amino-1-(5-phospho-beta-D-ribosyl)imidazole-4-carboxamide = 5-formamido-1-(5-phospho-D-ribosyl)imidazole-4-carboxamide + (6S)-5,6,7,8-tetrahydrofolate</text>
        <dbReference type="Rhea" id="RHEA:22192"/>
        <dbReference type="ChEBI" id="CHEBI:57453"/>
        <dbReference type="ChEBI" id="CHEBI:58467"/>
        <dbReference type="ChEBI" id="CHEBI:58475"/>
        <dbReference type="ChEBI" id="CHEBI:195366"/>
        <dbReference type="EC" id="2.1.2.3"/>
    </reaction>
    <physiologicalReaction direction="left-to-right" evidence="16">
        <dbReference type="Rhea" id="RHEA:22193"/>
    </physiologicalReaction>
</comment>
<dbReference type="PROSITE" id="PS51855">
    <property type="entry name" value="MGS"/>
    <property type="match status" value="1"/>
</dbReference>
<evidence type="ECO:0000256" key="8">
    <source>
        <dbReference type="ARBA" id="ARBA00017905"/>
    </source>
</evidence>
<evidence type="ECO:0000313" key="20">
    <source>
        <dbReference type="Proteomes" id="UP001176961"/>
    </source>
</evidence>
<evidence type="ECO:0000256" key="1">
    <source>
        <dbReference type="ARBA" id="ARBA00000945"/>
    </source>
</evidence>
<comment type="pathway">
    <text evidence="3">Purine metabolism; IMP biosynthesis via de novo pathway; IMP from 5-formamido-1-(5-phospho-D-ribosyl)imidazole-4-carboxamide: step 1/1.</text>
</comment>
<dbReference type="Pfam" id="PF02142">
    <property type="entry name" value="MGS"/>
    <property type="match status" value="1"/>
</dbReference>
<dbReference type="NCBIfam" id="NF005492">
    <property type="entry name" value="PRK07106.1"/>
    <property type="match status" value="1"/>
</dbReference>
<evidence type="ECO:0000256" key="4">
    <source>
        <dbReference type="ARBA" id="ARBA00004954"/>
    </source>
</evidence>
<evidence type="ECO:0000256" key="10">
    <source>
        <dbReference type="ARBA" id="ARBA00022679"/>
    </source>
</evidence>
<evidence type="ECO:0000313" key="19">
    <source>
        <dbReference type="EMBL" id="CAJ0602507.1"/>
    </source>
</evidence>
<dbReference type="Gene3D" id="3.40.50.1380">
    <property type="entry name" value="Methylglyoxal synthase-like domain"/>
    <property type="match status" value="1"/>
</dbReference>
<comment type="subunit">
    <text evidence="15">Homodimer. Associates with internalized INSR complexes on Golgi/endosomal membranes. Interacts with INSR; ATIC together with PRKAA2/AMPK2 and HACD3/PTPLAD1 is proposed to be part of a signaling network regulating INSR autophosphorylation and endocytosis.</text>
</comment>
<dbReference type="InterPro" id="IPR016193">
    <property type="entry name" value="Cytidine_deaminase-like"/>
</dbReference>
<dbReference type="SMART" id="SM00851">
    <property type="entry name" value="MGS"/>
    <property type="match status" value="1"/>
</dbReference>
<protein>
    <recommendedName>
        <fullName evidence="8">Bifunctional purine biosynthesis protein ATIC</fullName>
        <ecNumber evidence="6">2.1.2.3</ecNumber>
        <ecNumber evidence="7">3.5.4.10</ecNumber>
    </recommendedName>
    <alternativeName>
        <fullName evidence="14">AICAR transformylase/inosine monophosphate cyclohydrolase</fullName>
    </alternativeName>
</protein>
<feature type="domain" description="MGS-like" evidence="18">
    <location>
        <begin position="1"/>
        <end position="148"/>
    </location>
</feature>
<keyword evidence="13" id="KW-0511">Multifunctional enzyme</keyword>
<keyword evidence="9" id="KW-0963">Cytoplasm</keyword>
<accession>A0AA36H235</accession>
<dbReference type="InterPro" id="IPR024051">
    <property type="entry name" value="AICAR_Tfase_dup_dom_sf"/>
</dbReference>
<dbReference type="PANTHER" id="PTHR11692:SF0">
    <property type="entry name" value="BIFUNCTIONAL PURINE BIOSYNTHESIS PROTEIN ATIC"/>
    <property type="match status" value="1"/>
</dbReference>
<comment type="similarity">
    <text evidence="5">Belongs to the PurH family.</text>
</comment>
<dbReference type="GO" id="GO:0005829">
    <property type="term" value="C:cytosol"/>
    <property type="evidence" value="ECO:0007669"/>
    <property type="project" value="UniProtKB-SubCell"/>
</dbReference>
<name>A0AA36H235_CYLNA</name>
<comment type="pathway">
    <text evidence="4">Purine metabolism; IMP biosynthesis via de novo pathway; 5-formamido-1-(5-phospho-D-ribosyl)imidazole-4-carboxamide from 5-amino-1-(5-phospho-D-ribosyl)imidazole-4-carboxamide (10-formyl THF route): step 1/1.</text>
</comment>
<sequence length="595" mass="65207">MTRIDERLAILSVSDRSHICELATALHDAGLTLVASGGTAAVLRKAGLEVQEVSEITNFNEMLGGRVKTLHPAVHAGILARDTPQDRKEMVGNGFKYVDVVVCNLYPFKKVIANPSFTPDLAIENIDIGGVTLLRAAAKNHNRVTVLCDPKDYEKYIVKISCGEVSLKDRRLLALKAFEHTASYDESISGYMRRHFAGNGERSIPLRYGTNPHQKSEAELFAVDDEMPIKVLNGAPGYINILDGLNGWQLVKELSDATGLPAAASFKHVSPAGAAIGLPLNDSEAQSCMVADLPLDSKKPSLAAAYARARGADRMSSFGDFIALSEKCDELTAKIINREVSDGVVAPGYDAAALSLLAKKKNGNYCILKINPNYIPTETEERTVFGLRLRQKRNNATINSETFSNVVGKHNNMNKQSTDDLIVATIALKYAQSNTVCFAHRGQVIGMGAGQQSRIHCTRLAGEKACSWWLRQHPIVLSLPWKPTVRRSERSNAIDVLCSGVLGDEISLDQWQQYFTDPVNPLTLEDRKSWLAQQTGVVMSSDAFLPFRDNIDCAKQFGVMYVAHPGGSVRDEEIIEACDEHGITLIHTGLRLFHH</sequence>
<comment type="caution">
    <text evidence="19">The sequence shown here is derived from an EMBL/GenBank/DDBJ whole genome shotgun (WGS) entry which is preliminary data.</text>
</comment>
<evidence type="ECO:0000256" key="16">
    <source>
        <dbReference type="ARBA" id="ARBA00047515"/>
    </source>
</evidence>
<keyword evidence="10" id="KW-0808">Transferase</keyword>
<dbReference type="FunFam" id="3.40.50.1380:FF:000001">
    <property type="entry name" value="Bifunctional purine biosynthesis protein PurH"/>
    <property type="match status" value="1"/>
</dbReference>
<evidence type="ECO:0000256" key="7">
    <source>
        <dbReference type="ARBA" id="ARBA00012712"/>
    </source>
</evidence>
<keyword evidence="20" id="KW-1185">Reference proteome</keyword>
<dbReference type="AlphaFoldDB" id="A0AA36H235"/>
<dbReference type="Gene3D" id="3.40.140.20">
    <property type="match status" value="2"/>
</dbReference>
<comment type="subcellular location">
    <subcellularLocation>
        <location evidence="2">Cytoplasm</location>
        <location evidence="2">Cytosol</location>
    </subcellularLocation>
</comment>
<evidence type="ECO:0000256" key="11">
    <source>
        <dbReference type="ARBA" id="ARBA00022755"/>
    </source>
</evidence>
<proteinExistence type="inferred from homology"/>
<dbReference type="HAMAP" id="MF_00139">
    <property type="entry name" value="PurH"/>
    <property type="match status" value="1"/>
</dbReference>
<dbReference type="SUPFAM" id="SSF52335">
    <property type="entry name" value="Methylglyoxal synthase-like"/>
    <property type="match status" value="1"/>
</dbReference>
<dbReference type="NCBIfam" id="TIGR00355">
    <property type="entry name" value="purH"/>
    <property type="match status" value="1"/>
</dbReference>
<evidence type="ECO:0000256" key="2">
    <source>
        <dbReference type="ARBA" id="ARBA00004514"/>
    </source>
</evidence>
<dbReference type="InterPro" id="IPR024050">
    <property type="entry name" value="AICAR_Tfase_insert_dom_sf"/>
</dbReference>
<evidence type="ECO:0000256" key="6">
    <source>
        <dbReference type="ARBA" id="ARBA00012253"/>
    </source>
</evidence>
<evidence type="ECO:0000256" key="15">
    <source>
        <dbReference type="ARBA" id="ARBA00046691"/>
    </source>
</evidence>
<evidence type="ECO:0000256" key="17">
    <source>
        <dbReference type="ARBA" id="ARBA00048341"/>
    </source>
</evidence>
<comment type="catalytic activity">
    <reaction evidence="17">
        <text>IMP + H2O = 5-formamido-1-(5-phospho-D-ribosyl)imidazole-4-carboxamide</text>
        <dbReference type="Rhea" id="RHEA:18445"/>
        <dbReference type="ChEBI" id="CHEBI:15377"/>
        <dbReference type="ChEBI" id="CHEBI:58053"/>
        <dbReference type="ChEBI" id="CHEBI:58467"/>
        <dbReference type="EC" id="3.5.4.10"/>
    </reaction>
    <physiologicalReaction direction="right-to-left" evidence="17">
        <dbReference type="Rhea" id="RHEA:18447"/>
    </physiologicalReaction>
</comment>
<evidence type="ECO:0000259" key="18">
    <source>
        <dbReference type="PROSITE" id="PS51855"/>
    </source>
</evidence>
<evidence type="ECO:0000256" key="9">
    <source>
        <dbReference type="ARBA" id="ARBA00022490"/>
    </source>
</evidence>
<comment type="catalytic activity">
    <reaction evidence="1">
        <text>10-formyldihydrofolate + 5-amino-1-(5-phospho-beta-D-ribosyl)imidazole-4-carboxamide = 5-formamido-1-(5-phospho-D-ribosyl)imidazole-4-carboxamide + 7,8-dihydrofolate</text>
        <dbReference type="Rhea" id="RHEA:59144"/>
        <dbReference type="ChEBI" id="CHEBI:57451"/>
        <dbReference type="ChEBI" id="CHEBI:57452"/>
        <dbReference type="ChEBI" id="CHEBI:58467"/>
        <dbReference type="ChEBI" id="CHEBI:58475"/>
    </reaction>
    <physiologicalReaction direction="left-to-right" evidence="1">
        <dbReference type="Rhea" id="RHEA:59145"/>
    </physiologicalReaction>
</comment>
<dbReference type="FunFam" id="3.40.140.20:FF:000003">
    <property type="entry name" value="Bifunctional purine biosynthesis protein"/>
    <property type="match status" value="1"/>
</dbReference>
<dbReference type="GO" id="GO:0003937">
    <property type="term" value="F:IMP cyclohydrolase activity"/>
    <property type="evidence" value="ECO:0007669"/>
    <property type="project" value="UniProtKB-EC"/>
</dbReference>
<dbReference type="GO" id="GO:0004643">
    <property type="term" value="F:phosphoribosylaminoimidazolecarboxamide formyltransferase activity"/>
    <property type="evidence" value="ECO:0007669"/>
    <property type="project" value="UniProtKB-EC"/>
</dbReference>
<evidence type="ECO:0000256" key="12">
    <source>
        <dbReference type="ARBA" id="ARBA00022801"/>
    </source>
</evidence>
<dbReference type="SMART" id="SM00798">
    <property type="entry name" value="AICARFT_IMPCHas"/>
    <property type="match status" value="1"/>
</dbReference>
<dbReference type="Gene3D" id="1.10.287.440">
    <property type="match status" value="1"/>
</dbReference>
<dbReference type="InterPro" id="IPR002695">
    <property type="entry name" value="PurH-like"/>
</dbReference>
<dbReference type="SUPFAM" id="SSF53927">
    <property type="entry name" value="Cytidine deaminase-like"/>
    <property type="match status" value="1"/>
</dbReference>
<evidence type="ECO:0000256" key="14">
    <source>
        <dbReference type="ARBA" id="ARBA00032307"/>
    </source>
</evidence>
<dbReference type="EMBL" id="CATQJL010000305">
    <property type="protein sequence ID" value="CAJ0602507.1"/>
    <property type="molecule type" value="Genomic_DNA"/>
</dbReference>
<dbReference type="PIRSF" id="PIRSF000414">
    <property type="entry name" value="AICARFT_IMPCHas"/>
    <property type="match status" value="1"/>
</dbReference>
<dbReference type="EC" id="3.5.4.10" evidence="7"/>
<dbReference type="Pfam" id="PF01808">
    <property type="entry name" value="AICARFT_IMPCHas"/>
    <property type="match status" value="1"/>
</dbReference>
<dbReference type="Proteomes" id="UP001176961">
    <property type="component" value="Unassembled WGS sequence"/>
</dbReference>